<protein>
    <submittedName>
        <fullName evidence="1">LOB domain-containing protein 23</fullName>
    </submittedName>
</protein>
<accession>A0ACC0H3K9</accession>
<gene>
    <name evidence="1" type="ORF">LOK49_LG07G02024</name>
</gene>
<dbReference type="Proteomes" id="UP001060215">
    <property type="component" value="Chromosome 7"/>
</dbReference>
<reference evidence="1 2" key="1">
    <citation type="journal article" date="2022" name="Plant J.">
        <title>Chromosome-level genome of Camellia lanceoleosa provides a valuable resource for understanding genome evolution and self-incompatibility.</title>
        <authorList>
            <person name="Gong W."/>
            <person name="Xiao S."/>
            <person name="Wang L."/>
            <person name="Liao Z."/>
            <person name="Chang Y."/>
            <person name="Mo W."/>
            <person name="Hu G."/>
            <person name="Li W."/>
            <person name="Zhao G."/>
            <person name="Zhu H."/>
            <person name="Hu X."/>
            <person name="Ji K."/>
            <person name="Xiang X."/>
            <person name="Song Q."/>
            <person name="Yuan D."/>
            <person name="Jin S."/>
            <person name="Zhang L."/>
        </authorList>
    </citation>
    <scope>NUCLEOTIDE SEQUENCE [LARGE SCALE GENOMIC DNA]</scope>
    <source>
        <strain evidence="1">SQ_2022a</strain>
    </source>
</reference>
<keyword evidence="2" id="KW-1185">Reference proteome</keyword>
<dbReference type="EMBL" id="CM045764">
    <property type="protein sequence ID" value="KAI8007519.1"/>
    <property type="molecule type" value="Genomic_DNA"/>
</dbReference>
<evidence type="ECO:0000313" key="2">
    <source>
        <dbReference type="Proteomes" id="UP001060215"/>
    </source>
</evidence>
<organism evidence="1 2">
    <name type="scientific">Camellia lanceoleosa</name>
    <dbReference type="NCBI Taxonomy" id="1840588"/>
    <lineage>
        <taxon>Eukaryota</taxon>
        <taxon>Viridiplantae</taxon>
        <taxon>Streptophyta</taxon>
        <taxon>Embryophyta</taxon>
        <taxon>Tracheophyta</taxon>
        <taxon>Spermatophyta</taxon>
        <taxon>Magnoliopsida</taxon>
        <taxon>eudicotyledons</taxon>
        <taxon>Gunneridae</taxon>
        <taxon>Pentapetalae</taxon>
        <taxon>asterids</taxon>
        <taxon>Ericales</taxon>
        <taxon>Theaceae</taxon>
        <taxon>Camellia</taxon>
    </lineage>
</organism>
<evidence type="ECO:0000313" key="1">
    <source>
        <dbReference type="EMBL" id="KAI8007519.1"/>
    </source>
</evidence>
<comment type="caution">
    <text evidence="1">The sequence shown here is derived from an EMBL/GenBank/DDBJ whole genome shotgun (WGS) entry which is preliminary data.</text>
</comment>
<sequence length="171" mass="19398">MSNSTRCAACKNLRRRCSQDCVLAPYFQANNPERFSCVHKIYGASNVTKLLEQLPVDLRANAVDSMVFEASSRIQDPVYGCTQIIFQLQQQIIQTQYEIAQIQAQIAFNNVQQQMHHQQHYHHGNQYQNQDHSGGGGGDGEPSFQTWMNASEQAEEQHSHLGFTSDFNFTS</sequence>
<name>A0ACC0H3K9_9ERIC</name>
<proteinExistence type="predicted"/>